<dbReference type="STRING" id="1250539.Ga0080574_TMP2880"/>
<dbReference type="Gene3D" id="3.40.50.10860">
    <property type="entry name" value="Leucine Dehydrogenase, chain A, domain 1"/>
    <property type="match status" value="1"/>
</dbReference>
<dbReference type="GO" id="GO:0009073">
    <property type="term" value="P:aromatic amino acid family biosynthetic process"/>
    <property type="evidence" value="ECO:0007669"/>
    <property type="project" value="UniProtKB-KW"/>
</dbReference>
<organism evidence="6 7">
    <name type="scientific">Salipiger abyssi</name>
    <dbReference type="NCBI Taxonomy" id="1250539"/>
    <lineage>
        <taxon>Bacteria</taxon>
        <taxon>Pseudomonadati</taxon>
        <taxon>Pseudomonadota</taxon>
        <taxon>Alphaproteobacteria</taxon>
        <taxon>Rhodobacterales</taxon>
        <taxon>Roseobacteraceae</taxon>
        <taxon>Salipiger</taxon>
    </lineage>
</organism>
<dbReference type="GO" id="GO:0019632">
    <property type="term" value="P:shikimate metabolic process"/>
    <property type="evidence" value="ECO:0007669"/>
    <property type="project" value="TreeGrafter"/>
</dbReference>
<evidence type="ECO:0000256" key="2">
    <source>
        <dbReference type="ARBA" id="ARBA00023002"/>
    </source>
</evidence>
<dbReference type="PANTHER" id="PTHR21089:SF1">
    <property type="entry name" value="BIFUNCTIONAL 3-DEHYDROQUINATE DEHYDRATASE_SHIKIMATE DEHYDROGENASE, CHLOROPLASTIC"/>
    <property type="match status" value="1"/>
</dbReference>
<dbReference type="CDD" id="cd01065">
    <property type="entry name" value="NAD_bind_Shikimate_DH"/>
    <property type="match status" value="1"/>
</dbReference>
<dbReference type="Pfam" id="PF18317">
    <property type="entry name" value="SDH_C"/>
    <property type="match status" value="1"/>
</dbReference>
<proteinExistence type="predicted"/>
<dbReference type="InterPro" id="IPR022893">
    <property type="entry name" value="Shikimate_DH_fam"/>
</dbReference>
<feature type="domain" description="Shikimate dehydrogenase substrate binding N-terminal" evidence="4">
    <location>
        <begin position="5"/>
        <end position="92"/>
    </location>
</feature>
<keyword evidence="3" id="KW-0028">Amino-acid biosynthesis</keyword>
<dbReference type="GO" id="GO:0005829">
    <property type="term" value="C:cytosol"/>
    <property type="evidence" value="ECO:0007669"/>
    <property type="project" value="TreeGrafter"/>
</dbReference>
<protein>
    <submittedName>
        <fullName evidence="6">Shikimate dehydrogenase</fullName>
        <ecNumber evidence="6">1.1.1.25</ecNumber>
    </submittedName>
</protein>
<dbReference type="KEGG" id="paby:Ga0080574_TMP2880"/>
<evidence type="ECO:0000259" key="5">
    <source>
        <dbReference type="Pfam" id="PF18317"/>
    </source>
</evidence>
<dbReference type="EC" id="1.1.1.25" evidence="6"/>
<feature type="domain" description="SDH C-terminal" evidence="5">
    <location>
        <begin position="246"/>
        <end position="273"/>
    </location>
</feature>
<dbReference type="AlphaFoldDB" id="A0A1P8UUZ1"/>
<dbReference type="Gene3D" id="3.40.50.720">
    <property type="entry name" value="NAD(P)-binding Rossmann-like Domain"/>
    <property type="match status" value="1"/>
</dbReference>
<dbReference type="InterPro" id="IPR041121">
    <property type="entry name" value="SDH_C"/>
</dbReference>
<reference evidence="6 7" key="1">
    <citation type="submission" date="2016-04" db="EMBL/GenBank/DDBJ databases">
        <title>Deep-sea bacteria in the southern Pacific.</title>
        <authorList>
            <person name="Tang K."/>
        </authorList>
    </citation>
    <scope>NUCLEOTIDE SEQUENCE [LARGE SCALE GENOMIC DNA]</scope>
    <source>
        <strain evidence="6 7">JLT2014</strain>
    </source>
</reference>
<dbReference type="GO" id="GO:0050661">
    <property type="term" value="F:NADP binding"/>
    <property type="evidence" value="ECO:0007669"/>
    <property type="project" value="TreeGrafter"/>
</dbReference>
<dbReference type="SUPFAM" id="SSF51735">
    <property type="entry name" value="NAD(P)-binding Rossmann-fold domains"/>
    <property type="match status" value="1"/>
</dbReference>
<dbReference type="InterPro" id="IPR036291">
    <property type="entry name" value="NAD(P)-bd_dom_sf"/>
</dbReference>
<gene>
    <name evidence="6" type="ORF">Ga0080574_TMP2880</name>
</gene>
<evidence type="ECO:0000256" key="1">
    <source>
        <dbReference type="ARBA" id="ARBA00004871"/>
    </source>
</evidence>
<evidence type="ECO:0000313" key="6">
    <source>
        <dbReference type="EMBL" id="APZ53214.1"/>
    </source>
</evidence>
<dbReference type="NCBIfam" id="NF009201">
    <property type="entry name" value="PRK12549.1"/>
    <property type="match status" value="1"/>
</dbReference>
<dbReference type="PANTHER" id="PTHR21089">
    <property type="entry name" value="SHIKIMATE DEHYDROGENASE"/>
    <property type="match status" value="1"/>
</dbReference>
<evidence type="ECO:0000313" key="7">
    <source>
        <dbReference type="Proteomes" id="UP000187059"/>
    </source>
</evidence>
<keyword evidence="3" id="KW-0057">Aromatic amino acid biosynthesis</keyword>
<accession>A0A1P8UUZ1</accession>
<keyword evidence="7" id="KW-1185">Reference proteome</keyword>
<dbReference type="Pfam" id="PF08501">
    <property type="entry name" value="Shikimate_dh_N"/>
    <property type="match status" value="1"/>
</dbReference>
<dbReference type="SUPFAM" id="SSF53223">
    <property type="entry name" value="Aminoacid dehydrogenase-like, N-terminal domain"/>
    <property type="match status" value="1"/>
</dbReference>
<dbReference type="EMBL" id="CP015093">
    <property type="protein sequence ID" value="APZ53214.1"/>
    <property type="molecule type" value="Genomic_DNA"/>
</dbReference>
<dbReference type="Proteomes" id="UP000187059">
    <property type="component" value="Chromosome"/>
</dbReference>
<name>A0A1P8UUZ1_9RHOB</name>
<dbReference type="InterPro" id="IPR046346">
    <property type="entry name" value="Aminoacid_DH-like_N_sf"/>
</dbReference>
<evidence type="ECO:0000256" key="3">
    <source>
        <dbReference type="ARBA" id="ARBA00023141"/>
    </source>
</evidence>
<comment type="pathway">
    <text evidence="1">Metabolic intermediate biosynthesis; chorismate biosynthesis; chorismate from D-erythrose 4-phosphate and phosphoenolpyruvate: step 4/7.</text>
</comment>
<sequence length="288" mass="30405">MLAGLIGRGIALSRTPRMHMEEAAAQGLGAVYRILDMDEPARREITLKTMLESAEACGFDGLNVTYPYKIEVIGLLDELSDNARAVGAVNTVVLRDGRRVGHNTDLWGFAESFRRGLAGEAVEHVLLAGAGGAGVAVAHALADCGVRRLSILDTDAARAAQLAEQVMTNRPGTVAGAVPSTEALSGADRPDGIVNATPMGMAKLPGMAVPASFIDPAMWVADIVYFPLETELLRTARAKGCRVLPGTGMAVFQAVRAFELFTGRPACPDRMRATFDAFDTRPAQPAGT</sequence>
<keyword evidence="2 6" id="KW-0560">Oxidoreductase</keyword>
<dbReference type="GO" id="GO:0004764">
    <property type="term" value="F:shikimate 3-dehydrogenase (NADP+) activity"/>
    <property type="evidence" value="ECO:0007669"/>
    <property type="project" value="UniProtKB-EC"/>
</dbReference>
<dbReference type="GO" id="GO:0009423">
    <property type="term" value="P:chorismate biosynthetic process"/>
    <property type="evidence" value="ECO:0007669"/>
    <property type="project" value="TreeGrafter"/>
</dbReference>
<evidence type="ECO:0000259" key="4">
    <source>
        <dbReference type="Pfam" id="PF08501"/>
    </source>
</evidence>
<dbReference type="InterPro" id="IPR013708">
    <property type="entry name" value="Shikimate_DH-bd_N"/>
</dbReference>
<dbReference type="NCBIfam" id="NF001319">
    <property type="entry name" value="PRK00258.3-3"/>
    <property type="match status" value="1"/>
</dbReference>